<dbReference type="PIRSF" id="PIRSF000148">
    <property type="entry name" value="ASA_dh"/>
    <property type="match status" value="1"/>
</dbReference>
<dbReference type="InterPro" id="IPR012280">
    <property type="entry name" value="Semialdhyde_DH_dimer_dom"/>
</dbReference>
<dbReference type="Pfam" id="PF02774">
    <property type="entry name" value="Semialdhyde_dhC"/>
    <property type="match status" value="1"/>
</dbReference>
<dbReference type="STRING" id="1137799.GZ78_26485"/>
<evidence type="ECO:0000256" key="1">
    <source>
        <dbReference type="ARBA" id="ARBA00010584"/>
    </source>
</evidence>
<protein>
    <recommendedName>
        <fullName evidence="2">Semialdehyde dehydrogenase dimerisation domain-containing protein</fullName>
    </recommendedName>
</protein>
<dbReference type="eggNOG" id="COG0136">
    <property type="taxonomic scope" value="Bacteria"/>
</dbReference>
<dbReference type="Proteomes" id="UP000028073">
    <property type="component" value="Unassembled WGS sequence"/>
</dbReference>
<dbReference type="InterPro" id="IPR036291">
    <property type="entry name" value="NAD(P)-bd_dom_sf"/>
</dbReference>
<reference evidence="3 4" key="1">
    <citation type="submission" date="2014-06" db="EMBL/GenBank/DDBJ databases">
        <title>Whole Genome Sequences of Three Symbiotic Endozoicomonas Bacteria.</title>
        <authorList>
            <person name="Neave M.J."/>
            <person name="Apprill A."/>
            <person name="Voolstra C.R."/>
        </authorList>
    </citation>
    <scope>NUCLEOTIDE SEQUENCE [LARGE SCALE GENOMIC DNA]</scope>
    <source>
        <strain evidence="3 4">DSM 25634</strain>
    </source>
</reference>
<dbReference type="CDD" id="cd18129">
    <property type="entry name" value="ASADH_C_USG1_like"/>
    <property type="match status" value="1"/>
</dbReference>
<organism evidence="3 4">
    <name type="scientific">Endozoicomonas numazuensis</name>
    <dbReference type="NCBI Taxonomy" id="1137799"/>
    <lineage>
        <taxon>Bacteria</taxon>
        <taxon>Pseudomonadati</taxon>
        <taxon>Pseudomonadota</taxon>
        <taxon>Gammaproteobacteria</taxon>
        <taxon>Oceanospirillales</taxon>
        <taxon>Endozoicomonadaceae</taxon>
        <taxon>Endozoicomonas</taxon>
    </lineage>
</organism>
<feature type="domain" description="Semialdehyde dehydrogenase dimerisation" evidence="2">
    <location>
        <begin position="141"/>
        <end position="317"/>
    </location>
</feature>
<dbReference type="OrthoDB" id="9805684at2"/>
<dbReference type="PANTHER" id="PTHR46278">
    <property type="entry name" value="DEHYDROGENASE, PUTATIVE-RELATED"/>
    <property type="match status" value="1"/>
</dbReference>
<dbReference type="AlphaFoldDB" id="A0A081N3T1"/>
<dbReference type="EMBL" id="JOKH01000009">
    <property type="protein sequence ID" value="KEQ13104.1"/>
    <property type="molecule type" value="Genomic_DNA"/>
</dbReference>
<evidence type="ECO:0000259" key="2">
    <source>
        <dbReference type="Pfam" id="PF02774"/>
    </source>
</evidence>
<dbReference type="SUPFAM" id="SSF55347">
    <property type="entry name" value="Glyceraldehyde-3-phosphate dehydrogenase-like, C-terminal domain"/>
    <property type="match status" value="1"/>
</dbReference>
<dbReference type="RefSeq" id="WP_034842254.1">
    <property type="nucleotide sequence ID" value="NZ_JOKH01000009.1"/>
</dbReference>
<dbReference type="GO" id="GO:0046983">
    <property type="term" value="F:protein dimerization activity"/>
    <property type="evidence" value="ECO:0007669"/>
    <property type="project" value="InterPro"/>
</dbReference>
<evidence type="ECO:0000313" key="4">
    <source>
        <dbReference type="Proteomes" id="UP000028073"/>
    </source>
</evidence>
<dbReference type="SUPFAM" id="SSF51735">
    <property type="entry name" value="NAD(P)-binding Rossmann-fold domains"/>
    <property type="match status" value="1"/>
</dbReference>
<comment type="similarity">
    <text evidence="1">Belongs to the aspartate-semialdehyde dehydrogenase family.</text>
</comment>
<comment type="caution">
    <text evidence="3">The sequence shown here is derived from an EMBL/GenBank/DDBJ whole genome shotgun (WGS) entry which is preliminary data.</text>
</comment>
<evidence type="ECO:0000313" key="3">
    <source>
        <dbReference type="EMBL" id="KEQ13104.1"/>
    </source>
</evidence>
<dbReference type="Gene3D" id="3.40.50.720">
    <property type="entry name" value="NAD(P)-binding Rossmann-like Domain"/>
    <property type="match status" value="1"/>
</dbReference>
<dbReference type="Gene3D" id="3.30.360.10">
    <property type="entry name" value="Dihydrodipicolinate Reductase, domain 2"/>
    <property type="match status" value="1"/>
</dbReference>
<gene>
    <name evidence="3" type="ORF">GZ78_26485</name>
</gene>
<sequence>MIGTFDLAIYDAQSLAGEALLTVLEESHLTPGVIYPLTGGSDESDEPGDDATVVFKGTELDVLSAMTFNFADADLLIIPAGSRINPEVLNLASESSCRVINGSADSQADIYLSGLSGQADLTGLQEVAIPSSSAGLMLQVLKSVQDAVGIDSVNVVANISLAESGQKGIEELRGQTIDLLSGKPVKKKLFEQRIAFNVLPQVGDVSDSGFTSPERQIAQELVKGLGENDLRVSATCVRVPVFFGDSLAVHLDLDRPVDEQAVRELLSGVDGVELAAVDDMPSVETVAGKDVIVVGRIRQNPDHADQICLWIVADPVRCGAIQALVVAEILLKDFLK</sequence>
<proteinExistence type="inferred from homology"/>
<dbReference type="GO" id="GO:0008652">
    <property type="term" value="P:amino acid biosynthetic process"/>
    <property type="evidence" value="ECO:0007669"/>
    <property type="project" value="InterPro"/>
</dbReference>
<dbReference type="PANTHER" id="PTHR46278:SF2">
    <property type="entry name" value="ASPARTATE-SEMIALDEHYDE DEHYDROGENASE"/>
    <property type="match status" value="1"/>
</dbReference>
<accession>A0A081N3T1</accession>
<name>A0A081N3T1_9GAMM</name>
<keyword evidence="4" id="KW-1185">Reference proteome</keyword>
<dbReference type="GO" id="GO:0016620">
    <property type="term" value="F:oxidoreductase activity, acting on the aldehyde or oxo group of donors, NAD or NADP as acceptor"/>
    <property type="evidence" value="ECO:0007669"/>
    <property type="project" value="InterPro"/>
</dbReference>